<dbReference type="EMBL" id="VAHF01000002">
    <property type="protein sequence ID" value="TXG70350.1"/>
    <property type="molecule type" value="Genomic_DNA"/>
</dbReference>
<dbReference type="AlphaFoldDB" id="A0A5C7IMD1"/>
<reference evidence="8" key="1">
    <citation type="journal article" date="2019" name="Gigascience">
        <title>De novo genome assembly of the endangered Acer yangbiense, a plant species with extremely small populations endemic to Yunnan Province, China.</title>
        <authorList>
            <person name="Yang J."/>
            <person name="Wariss H.M."/>
            <person name="Tao L."/>
            <person name="Zhang R."/>
            <person name="Yun Q."/>
            <person name="Hollingsworth P."/>
            <person name="Dao Z."/>
            <person name="Luo G."/>
            <person name="Guo H."/>
            <person name="Ma Y."/>
            <person name="Sun W."/>
        </authorList>
    </citation>
    <scope>NUCLEOTIDE SEQUENCE [LARGE SCALE GENOMIC DNA]</scope>
    <source>
        <strain evidence="8">cv. Malutang</strain>
    </source>
</reference>
<comment type="caution">
    <text evidence="7">The sequence shown here is derived from an EMBL/GenBank/DDBJ whole genome shotgun (WGS) entry which is preliminary data.</text>
</comment>
<dbReference type="SMART" id="SM00184">
    <property type="entry name" value="RING"/>
    <property type="match status" value="1"/>
</dbReference>
<dbReference type="GO" id="GO:0006511">
    <property type="term" value="P:ubiquitin-dependent protein catabolic process"/>
    <property type="evidence" value="ECO:0007669"/>
    <property type="project" value="TreeGrafter"/>
</dbReference>
<dbReference type="GO" id="GO:0005634">
    <property type="term" value="C:nucleus"/>
    <property type="evidence" value="ECO:0007669"/>
    <property type="project" value="TreeGrafter"/>
</dbReference>
<evidence type="ECO:0000259" key="6">
    <source>
        <dbReference type="PROSITE" id="PS50089"/>
    </source>
</evidence>
<dbReference type="PANTHER" id="PTHR45931:SF16">
    <property type="entry name" value="RING_U-BOX SUPERFAMILY PROTEIN"/>
    <property type="match status" value="1"/>
</dbReference>
<dbReference type="PROSITE" id="PS50089">
    <property type="entry name" value="ZF_RING_2"/>
    <property type="match status" value="1"/>
</dbReference>
<protein>
    <recommendedName>
        <fullName evidence="6">RING-type domain-containing protein</fullName>
    </recommendedName>
</protein>
<feature type="compositionally biased region" description="Low complexity" evidence="5">
    <location>
        <begin position="208"/>
        <end position="218"/>
    </location>
</feature>
<dbReference type="OrthoDB" id="3365801at2759"/>
<dbReference type="PANTHER" id="PTHR45931">
    <property type="entry name" value="SI:CH211-59O9.10"/>
    <property type="match status" value="1"/>
</dbReference>
<keyword evidence="3" id="KW-0862">Zinc</keyword>
<evidence type="ECO:0000256" key="5">
    <source>
        <dbReference type="SAM" id="MobiDB-lite"/>
    </source>
</evidence>
<sequence length="267" mass="30046">MNVRSEKMCVLLDRKDLVDLVDVDDLKVHETMSTMFKYTAPVTESEMERIVSSKAKKIDADPCNVEREVISIIMSFRVMYLKDYTQEVELSWAARLGPEGLESLKRRIPTLDSAERCAICLAGFGVGEELRRTPCMHDFHGTCIANWLKRSHLCSLCRFLIPVCENMEALCPFKEEGSLFNSHRVYRTKPRMSTSFGDEEDDNKLVTKKSSSGGNNKKMAEAKAAASAGFDKAKVIASVGAQKWESGTSVGLKWVKKQYQKKSYSST</sequence>
<evidence type="ECO:0000256" key="4">
    <source>
        <dbReference type="PROSITE-ProRule" id="PRU00175"/>
    </source>
</evidence>
<dbReference type="Gene3D" id="3.30.40.10">
    <property type="entry name" value="Zinc/RING finger domain, C3HC4 (zinc finger)"/>
    <property type="match status" value="1"/>
</dbReference>
<evidence type="ECO:0000256" key="1">
    <source>
        <dbReference type="ARBA" id="ARBA00022723"/>
    </source>
</evidence>
<keyword evidence="8" id="KW-1185">Reference proteome</keyword>
<organism evidence="7 8">
    <name type="scientific">Acer yangbiense</name>
    <dbReference type="NCBI Taxonomy" id="1000413"/>
    <lineage>
        <taxon>Eukaryota</taxon>
        <taxon>Viridiplantae</taxon>
        <taxon>Streptophyta</taxon>
        <taxon>Embryophyta</taxon>
        <taxon>Tracheophyta</taxon>
        <taxon>Spermatophyta</taxon>
        <taxon>Magnoliopsida</taxon>
        <taxon>eudicotyledons</taxon>
        <taxon>Gunneridae</taxon>
        <taxon>Pentapetalae</taxon>
        <taxon>rosids</taxon>
        <taxon>malvids</taxon>
        <taxon>Sapindales</taxon>
        <taxon>Sapindaceae</taxon>
        <taxon>Hippocastanoideae</taxon>
        <taxon>Acereae</taxon>
        <taxon>Acer</taxon>
    </lineage>
</organism>
<dbReference type="Pfam" id="PF13639">
    <property type="entry name" value="zf-RING_2"/>
    <property type="match status" value="1"/>
</dbReference>
<evidence type="ECO:0000313" key="8">
    <source>
        <dbReference type="Proteomes" id="UP000323000"/>
    </source>
</evidence>
<name>A0A5C7IMD1_9ROSI</name>
<dbReference type="SUPFAM" id="SSF57850">
    <property type="entry name" value="RING/U-box"/>
    <property type="match status" value="1"/>
</dbReference>
<dbReference type="InterPro" id="IPR001841">
    <property type="entry name" value="Znf_RING"/>
</dbReference>
<feature type="region of interest" description="Disordered" evidence="5">
    <location>
        <begin position="193"/>
        <end position="218"/>
    </location>
</feature>
<proteinExistence type="predicted"/>
<dbReference type="Proteomes" id="UP000323000">
    <property type="component" value="Chromosome 2"/>
</dbReference>
<evidence type="ECO:0000256" key="2">
    <source>
        <dbReference type="ARBA" id="ARBA00022771"/>
    </source>
</evidence>
<feature type="domain" description="RING-type" evidence="6">
    <location>
        <begin position="117"/>
        <end position="158"/>
    </location>
</feature>
<accession>A0A5C7IMD1</accession>
<evidence type="ECO:0000256" key="3">
    <source>
        <dbReference type="ARBA" id="ARBA00022833"/>
    </source>
</evidence>
<dbReference type="GO" id="GO:0061630">
    <property type="term" value="F:ubiquitin protein ligase activity"/>
    <property type="evidence" value="ECO:0007669"/>
    <property type="project" value="TreeGrafter"/>
</dbReference>
<evidence type="ECO:0000313" key="7">
    <source>
        <dbReference type="EMBL" id="TXG70350.1"/>
    </source>
</evidence>
<keyword evidence="1" id="KW-0479">Metal-binding</keyword>
<dbReference type="GO" id="GO:0008270">
    <property type="term" value="F:zinc ion binding"/>
    <property type="evidence" value="ECO:0007669"/>
    <property type="project" value="UniProtKB-KW"/>
</dbReference>
<keyword evidence="2 4" id="KW-0863">Zinc-finger</keyword>
<dbReference type="InterPro" id="IPR051834">
    <property type="entry name" value="RING_finger_E3_ligase"/>
</dbReference>
<dbReference type="InterPro" id="IPR013083">
    <property type="entry name" value="Znf_RING/FYVE/PHD"/>
</dbReference>
<gene>
    <name evidence="7" type="ORF">EZV62_005285</name>
</gene>